<accession>A0A3M2IS71</accession>
<proteinExistence type="predicted"/>
<evidence type="ECO:0000313" key="2">
    <source>
        <dbReference type="EMBL" id="RMI02063.1"/>
    </source>
</evidence>
<evidence type="ECO:0000256" key="1">
    <source>
        <dbReference type="SAM" id="Phobius"/>
    </source>
</evidence>
<comment type="caution">
    <text evidence="2">The sequence shown here is derived from an EMBL/GenBank/DDBJ whole genome shotgun (WGS) entry which is preliminary data.</text>
</comment>
<keyword evidence="1" id="KW-0472">Membrane</keyword>
<feature type="transmembrane region" description="Helical" evidence="1">
    <location>
        <begin position="50"/>
        <end position="68"/>
    </location>
</feature>
<reference evidence="2 3" key="1">
    <citation type="submission" date="2018-10" db="EMBL/GenBank/DDBJ databases">
        <title>Isolation, diversity and antifungal activity of actinobacteria from wheat.</title>
        <authorList>
            <person name="Han C."/>
        </authorList>
    </citation>
    <scope>NUCLEOTIDE SEQUENCE [LARGE SCALE GENOMIC DNA]</scope>
    <source>
        <strain evidence="2 3">NEAU-YY56</strain>
    </source>
</reference>
<evidence type="ECO:0000313" key="3">
    <source>
        <dbReference type="Proteomes" id="UP000269289"/>
    </source>
</evidence>
<keyword evidence="3" id="KW-1185">Reference proteome</keyword>
<dbReference type="Proteomes" id="UP000269289">
    <property type="component" value="Unassembled WGS sequence"/>
</dbReference>
<dbReference type="EMBL" id="RFFI01000222">
    <property type="protein sequence ID" value="RMI02063.1"/>
    <property type="molecule type" value="Genomic_DNA"/>
</dbReference>
<name>A0A3M2IS71_9CELL</name>
<keyword evidence="1" id="KW-1133">Transmembrane helix</keyword>
<sequence length="87" mass="8694">AHAGTGPAGPAREGVRIRGRIAGAARDRVAAVRGRVAGTTRDAGLATAEYAIVMIAAVGFAGLLVIILSSGEVREALTSLVRSALSV</sequence>
<dbReference type="OrthoDB" id="4808029at2"/>
<dbReference type="InterPro" id="IPR025338">
    <property type="entry name" value="DUF4244"/>
</dbReference>
<dbReference type="Pfam" id="PF14029">
    <property type="entry name" value="DUF4244"/>
    <property type="match status" value="1"/>
</dbReference>
<organism evidence="2 3">
    <name type="scientific">Cellulomonas triticagri</name>
    <dbReference type="NCBI Taxonomy" id="2483352"/>
    <lineage>
        <taxon>Bacteria</taxon>
        <taxon>Bacillati</taxon>
        <taxon>Actinomycetota</taxon>
        <taxon>Actinomycetes</taxon>
        <taxon>Micrococcales</taxon>
        <taxon>Cellulomonadaceae</taxon>
        <taxon>Cellulomonas</taxon>
    </lineage>
</organism>
<feature type="non-terminal residue" evidence="2">
    <location>
        <position position="1"/>
    </location>
</feature>
<protein>
    <submittedName>
        <fullName evidence="2">DUF4244 domain-containing protein</fullName>
    </submittedName>
</protein>
<dbReference type="AlphaFoldDB" id="A0A3M2IS71"/>
<keyword evidence="1" id="KW-0812">Transmembrane</keyword>
<gene>
    <name evidence="2" type="ORF">EBM89_20290</name>
</gene>